<evidence type="ECO:0000313" key="3">
    <source>
        <dbReference type="Proteomes" id="UP000092993"/>
    </source>
</evidence>
<protein>
    <submittedName>
        <fullName evidence="2">Uncharacterized protein</fullName>
    </submittedName>
</protein>
<keyword evidence="3" id="KW-1185">Reference proteome</keyword>
<evidence type="ECO:0000313" key="2">
    <source>
        <dbReference type="EMBL" id="OBZ79856.1"/>
    </source>
</evidence>
<name>A0A1C7MTY1_GRIFR</name>
<proteinExistence type="predicted"/>
<evidence type="ECO:0000256" key="1">
    <source>
        <dbReference type="SAM" id="MobiDB-lite"/>
    </source>
</evidence>
<dbReference type="EMBL" id="LUGG01000001">
    <property type="protein sequence ID" value="OBZ79856.1"/>
    <property type="molecule type" value="Genomic_DNA"/>
</dbReference>
<comment type="caution">
    <text evidence="2">The sequence shown here is derived from an EMBL/GenBank/DDBJ whole genome shotgun (WGS) entry which is preliminary data.</text>
</comment>
<dbReference type="Proteomes" id="UP000092993">
    <property type="component" value="Unassembled WGS sequence"/>
</dbReference>
<dbReference type="OrthoDB" id="6819366at2759"/>
<reference evidence="2 3" key="1">
    <citation type="submission" date="2016-03" db="EMBL/GenBank/DDBJ databases">
        <title>Whole genome sequencing of Grifola frondosa 9006-11.</title>
        <authorList>
            <person name="Min B."/>
            <person name="Park H."/>
            <person name="Kim J.-G."/>
            <person name="Cho H."/>
            <person name="Oh Y.-L."/>
            <person name="Kong W.-S."/>
            <person name="Choi I.-G."/>
        </authorList>
    </citation>
    <scope>NUCLEOTIDE SEQUENCE [LARGE SCALE GENOMIC DNA]</scope>
    <source>
        <strain evidence="2 3">9006-11</strain>
    </source>
</reference>
<accession>A0A1C7MTY1</accession>
<gene>
    <name evidence="2" type="ORF">A0H81_00483</name>
</gene>
<feature type="region of interest" description="Disordered" evidence="1">
    <location>
        <begin position="37"/>
        <end position="62"/>
    </location>
</feature>
<feature type="region of interest" description="Disordered" evidence="1">
    <location>
        <begin position="108"/>
        <end position="127"/>
    </location>
</feature>
<dbReference type="AlphaFoldDB" id="A0A1C7MTY1"/>
<sequence>MNGTTDPIPLLIMLVFHDKDHVEPRQDRCLEVDILRRDPSATGAPHRTGQLTSPGLRPSSYRPHTGFAAASTLVREFSTVVMPAFAMEIVCCSIASWMATRSSSRILSNSSMQTTPVSARTIAPPSR</sequence>
<organism evidence="2 3">
    <name type="scientific">Grifola frondosa</name>
    <name type="common">Maitake</name>
    <name type="synonym">Polyporus frondosus</name>
    <dbReference type="NCBI Taxonomy" id="5627"/>
    <lineage>
        <taxon>Eukaryota</taxon>
        <taxon>Fungi</taxon>
        <taxon>Dikarya</taxon>
        <taxon>Basidiomycota</taxon>
        <taxon>Agaricomycotina</taxon>
        <taxon>Agaricomycetes</taxon>
        <taxon>Polyporales</taxon>
        <taxon>Grifolaceae</taxon>
        <taxon>Grifola</taxon>
    </lineage>
</organism>